<feature type="compositionally biased region" description="Basic and acidic residues" evidence="1">
    <location>
        <begin position="83"/>
        <end position="94"/>
    </location>
</feature>
<organism evidence="2 3">
    <name type="scientific">Cocos nucifera</name>
    <name type="common">Coconut palm</name>
    <dbReference type="NCBI Taxonomy" id="13894"/>
    <lineage>
        <taxon>Eukaryota</taxon>
        <taxon>Viridiplantae</taxon>
        <taxon>Streptophyta</taxon>
        <taxon>Embryophyta</taxon>
        <taxon>Tracheophyta</taxon>
        <taxon>Spermatophyta</taxon>
        <taxon>Magnoliopsida</taxon>
        <taxon>Liliopsida</taxon>
        <taxon>Arecaceae</taxon>
        <taxon>Arecoideae</taxon>
        <taxon>Cocoseae</taxon>
        <taxon>Attaleinae</taxon>
        <taxon>Cocos</taxon>
    </lineage>
</organism>
<sequence length="129" mass="14184">MAGERRVAGQGFGEVGGRELVPKGLERWKAVGGSERQTGCSQRKMAGRKPLAWGERGWWMNQRAGGLVRQKVIGGLEKKVRGSQEETVGRREGVVGEPNDEEEESGRLGFWGGKRQGAYTWELEEARGG</sequence>
<reference evidence="2" key="1">
    <citation type="journal article" date="2017" name="Gigascience">
        <title>The genome draft of coconut (Cocos nucifera).</title>
        <authorList>
            <person name="Xiao Y."/>
            <person name="Xu P."/>
            <person name="Fan H."/>
            <person name="Baudouin L."/>
            <person name="Xia W."/>
            <person name="Bocs S."/>
            <person name="Xu J."/>
            <person name="Li Q."/>
            <person name="Guo A."/>
            <person name="Zhou L."/>
            <person name="Li J."/>
            <person name="Wu Y."/>
            <person name="Ma Z."/>
            <person name="Armero A."/>
            <person name="Issali A.E."/>
            <person name="Liu N."/>
            <person name="Peng M."/>
            <person name="Yang Y."/>
        </authorList>
    </citation>
    <scope>NUCLEOTIDE SEQUENCE</scope>
    <source>
        <tissue evidence="2">Spear leaf of Hainan Tall coconut</tissue>
    </source>
</reference>
<evidence type="ECO:0000256" key="1">
    <source>
        <dbReference type="SAM" id="MobiDB-lite"/>
    </source>
</evidence>
<dbReference type="EMBL" id="CM017872">
    <property type="protein sequence ID" value="KAG1327747.1"/>
    <property type="molecule type" value="Genomic_DNA"/>
</dbReference>
<name>A0A8K0MVC0_COCNU</name>
<feature type="region of interest" description="Disordered" evidence="1">
    <location>
        <begin position="83"/>
        <end position="109"/>
    </location>
</feature>
<dbReference type="Proteomes" id="UP000797356">
    <property type="component" value="Chromosome 1"/>
</dbReference>
<gene>
    <name evidence="2" type="ORF">COCNU_01G016810</name>
</gene>
<keyword evidence="3" id="KW-1185">Reference proteome</keyword>
<evidence type="ECO:0000313" key="3">
    <source>
        <dbReference type="Proteomes" id="UP000797356"/>
    </source>
</evidence>
<reference evidence="2" key="2">
    <citation type="submission" date="2019-07" db="EMBL/GenBank/DDBJ databases">
        <authorList>
            <person name="Yang Y."/>
            <person name="Bocs S."/>
            <person name="Baudouin L."/>
        </authorList>
    </citation>
    <scope>NUCLEOTIDE SEQUENCE</scope>
    <source>
        <tissue evidence="2">Spear leaf of Hainan Tall coconut</tissue>
    </source>
</reference>
<evidence type="ECO:0000313" key="2">
    <source>
        <dbReference type="EMBL" id="KAG1327747.1"/>
    </source>
</evidence>
<comment type="caution">
    <text evidence="2">The sequence shown here is derived from an EMBL/GenBank/DDBJ whole genome shotgun (WGS) entry which is preliminary data.</text>
</comment>
<dbReference type="AlphaFoldDB" id="A0A8K0MVC0"/>
<accession>A0A8K0MVC0</accession>
<protein>
    <submittedName>
        <fullName evidence="2">Uncharacterized protein</fullName>
    </submittedName>
</protein>
<proteinExistence type="predicted"/>